<keyword evidence="4 6" id="KW-1133">Transmembrane helix</keyword>
<feature type="transmembrane region" description="Helical" evidence="6">
    <location>
        <begin position="134"/>
        <end position="158"/>
    </location>
</feature>
<dbReference type="GO" id="GO:0005789">
    <property type="term" value="C:endoplasmic reticulum membrane"/>
    <property type="evidence" value="ECO:0007669"/>
    <property type="project" value="TreeGrafter"/>
</dbReference>
<evidence type="ECO:0000313" key="8">
    <source>
        <dbReference type="Proteomes" id="UP001338582"/>
    </source>
</evidence>
<evidence type="ECO:0000256" key="3">
    <source>
        <dbReference type="ARBA" id="ARBA00022692"/>
    </source>
</evidence>
<organism evidence="7 8">
    <name type="scientific">Australozyma saopauloensis</name>
    <dbReference type="NCBI Taxonomy" id="291208"/>
    <lineage>
        <taxon>Eukaryota</taxon>
        <taxon>Fungi</taxon>
        <taxon>Dikarya</taxon>
        <taxon>Ascomycota</taxon>
        <taxon>Saccharomycotina</taxon>
        <taxon>Pichiomycetes</taxon>
        <taxon>Metschnikowiaceae</taxon>
        <taxon>Australozyma</taxon>
    </lineage>
</organism>
<evidence type="ECO:0000256" key="4">
    <source>
        <dbReference type="ARBA" id="ARBA00022989"/>
    </source>
</evidence>
<gene>
    <name evidence="7" type="ORF">PUMCH_000120</name>
</gene>
<accession>A0AAX4H3X8</accession>
<keyword evidence="5 6" id="KW-0472">Membrane</keyword>
<evidence type="ECO:0000256" key="6">
    <source>
        <dbReference type="SAM" id="Phobius"/>
    </source>
</evidence>
<keyword evidence="8" id="KW-1185">Reference proteome</keyword>
<comment type="similarity">
    <text evidence="2">Belongs to the SVP26 family.</text>
</comment>
<evidence type="ECO:0000256" key="5">
    <source>
        <dbReference type="ARBA" id="ARBA00023136"/>
    </source>
</evidence>
<evidence type="ECO:0000256" key="1">
    <source>
        <dbReference type="ARBA" id="ARBA00004141"/>
    </source>
</evidence>
<dbReference type="Proteomes" id="UP001338582">
    <property type="component" value="Chromosome 1"/>
</dbReference>
<dbReference type="EMBL" id="CP138894">
    <property type="protein sequence ID" value="WPK22899.1"/>
    <property type="molecule type" value="Genomic_DNA"/>
</dbReference>
<evidence type="ECO:0000313" key="7">
    <source>
        <dbReference type="EMBL" id="WPK22899.1"/>
    </source>
</evidence>
<dbReference type="InterPro" id="IPR007277">
    <property type="entry name" value="Svp26/Tex261"/>
</dbReference>
<dbReference type="GO" id="GO:0006888">
    <property type="term" value="P:endoplasmic reticulum to Golgi vesicle-mediated transport"/>
    <property type="evidence" value="ECO:0007669"/>
    <property type="project" value="InterPro"/>
</dbReference>
<dbReference type="GO" id="GO:0000139">
    <property type="term" value="C:Golgi membrane"/>
    <property type="evidence" value="ECO:0007669"/>
    <property type="project" value="TreeGrafter"/>
</dbReference>
<dbReference type="PANTHER" id="PTHR13144:SF0">
    <property type="entry name" value="PROTEIN TEX261"/>
    <property type="match status" value="1"/>
</dbReference>
<reference evidence="7 8" key="1">
    <citation type="submission" date="2023-10" db="EMBL/GenBank/DDBJ databases">
        <title>Draft Genome Sequence of Candida saopaulonensis from a very Premature Infant with Sepsis.</title>
        <authorList>
            <person name="Ning Y."/>
            <person name="Dai R."/>
            <person name="Xiao M."/>
            <person name="Xu Y."/>
            <person name="Yan Q."/>
            <person name="Zhang L."/>
        </authorList>
    </citation>
    <scope>NUCLEOTIDE SEQUENCE [LARGE SCALE GENOMIC DNA]</scope>
    <source>
        <strain evidence="7 8">19XY460</strain>
    </source>
</reference>
<dbReference type="GO" id="GO:0030134">
    <property type="term" value="C:COPII-coated ER to Golgi transport vesicle"/>
    <property type="evidence" value="ECO:0007669"/>
    <property type="project" value="TreeGrafter"/>
</dbReference>
<name>A0AAX4H3X8_9ASCO</name>
<feature type="transmembrane region" description="Helical" evidence="6">
    <location>
        <begin position="6"/>
        <end position="29"/>
    </location>
</feature>
<evidence type="ECO:0008006" key="9">
    <source>
        <dbReference type="Google" id="ProtNLM"/>
    </source>
</evidence>
<feature type="transmembrane region" description="Helical" evidence="6">
    <location>
        <begin position="43"/>
        <end position="60"/>
    </location>
</feature>
<dbReference type="AlphaFoldDB" id="A0AAX4H3X8"/>
<evidence type="ECO:0000256" key="2">
    <source>
        <dbReference type="ARBA" id="ARBA00008096"/>
    </source>
</evidence>
<dbReference type="GeneID" id="88171189"/>
<dbReference type="KEGG" id="asau:88171189"/>
<keyword evidence="3 6" id="KW-0812">Transmembrane</keyword>
<sequence>MFLLLLSYMGIVVGFFLLVLAIALGLYYLSELVEEHTEPTKRLLTRVIYGIMVMFVLLWLFDSFPFFLLLFLIFSYFVYLQNLAKFPYVQLTSPIFLASCVLVIMNHFLWFSHFQNPHVPLFQERLKNGYHAPHVPLFAEVVSFFGICVWLVPFALFVSLSSHDHLLPHHDDTSGSRQRNTGLAKVVVEAIRTRVYNLSRKLGYELDSSYGSLG</sequence>
<dbReference type="GO" id="GO:0097020">
    <property type="term" value="F:COPII receptor activity"/>
    <property type="evidence" value="ECO:0007669"/>
    <property type="project" value="InterPro"/>
</dbReference>
<protein>
    <recommendedName>
        <fullName evidence="9">Protein SVP26</fullName>
    </recommendedName>
</protein>
<dbReference type="Pfam" id="PF04148">
    <property type="entry name" value="Erv26"/>
    <property type="match status" value="1"/>
</dbReference>
<dbReference type="PANTHER" id="PTHR13144">
    <property type="entry name" value="TEX261 PROTEIN"/>
    <property type="match status" value="1"/>
</dbReference>
<dbReference type="RefSeq" id="XP_062875286.1">
    <property type="nucleotide sequence ID" value="XM_063019216.1"/>
</dbReference>
<proteinExistence type="inferred from homology"/>
<comment type="subcellular location">
    <subcellularLocation>
        <location evidence="1">Membrane</location>
        <topology evidence="1">Multi-pass membrane protein</topology>
    </subcellularLocation>
</comment>
<feature type="transmembrane region" description="Helical" evidence="6">
    <location>
        <begin position="95"/>
        <end position="114"/>
    </location>
</feature>